<sequence>MWLVPMKKEEIEERPTYTCPVYKTSERRGVLSTTGHSTNFVIAMWLPTEKPPRHWIMRGVAMLCQLSQ</sequence>
<evidence type="ECO:0000259" key="1">
    <source>
        <dbReference type="Pfam" id="PF18199"/>
    </source>
</evidence>
<feature type="domain" description="Dynein heavy chain C-terminal" evidence="1">
    <location>
        <begin position="1"/>
        <end position="64"/>
    </location>
</feature>
<name>A0A6V7II14_9HYME</name>
<reference evidence="2" key="1">
    <citation type="submission" date="2020-07" db="EMBL/GenBank/DDBJ databases">
        <authorList>
            <person name="Ferguson B K."/>
        </authorList>
    </citation>
    <scope>NUCLEOTIDE SEQUENCE</scope>
    <source>
        <strain evidence="2">L06</strain>
    </source>
</reference>
<dbReference type="AlphaFoldDB" id="A0A6V7II14"/>
<dbReference type="PANTHER" id="PTHR46961">
    <property type="entry name" value="DYNEIN HEAVY CHAIN 1, AXONEMAL-LIKE PROTEIN"/>
    <property type="match status" value="1"/>
</dbReference>
<gene>
    <name evidence="2" type="ORF">BBRV_LOCUS24603</name>
</gene>
<proteinExistence type="predicted"/>
<accession>A0A6V7II14</accession>
<dbReference type="InterPro" id="IPR043160">
    <property type="entry name" value="Dynein_C_barrel"/>
</dbReference>
<dbReference type="GO" id="GO:0007018">
    <property type="term" value="P:microtubule-based movement"/>
    <property type="evidence" value="ECO:0007669"/>
    <property type="project" value="InterPro"/>
</dbReference>
<dbReference type="PANTHER" id="PTHR46961:SF8">
    <property type="entry name" value="DYNEIN AXONEMAL HEAVY CHAIN 7"/>
    <property type="match status" value="1"/>
</dbReference>
<dbReference type="GO" id="GO:0051959">
    <property type="term" value="F:dynein light intermediate chain binding"/>
    <property type="evidence" value="ECO:0007669"/>
    <property type="project" value="InterPro"/>
</dbReference>
<evidence type="ECO:0000313" key="2">
    <source>
        <dbReference type="EMBL" id="CAD1538764.1"/>
    </source>
</evidence>
<dbReference type="InterPro" id="IPR041228">
    <property type="entry name" value="Dynein_C"/>
</dbReference>
<organism evidence="2">
    <name type="scientific">Bracon brevicornis</name>
    <dbReference type="NCBI Taxonomy" id="1563983"/>
    <lineage>
        <taxon>Eukaryota</taxon>
        <taxon>Metazoa</taxon>
        <taxon>Ecdysozoa</taxon>
        <taxon>Arthropoda</taxon>
        <taxon>Hexapoda</taxon>
        <taxon>Insecta</taxon>
        <taxon>Pterygota</taxon>
        <taxon>Neoptera</taxon>
        <taxon>Endopterygota</taxon>
        <taxon>Hymenoptera</taxon>
        <taxon>Apocrita</taxon>
        <taxon>Ichneumonoidea</taxon>
        <taxon>Braconidae</taxon>
        <taxon>Braconinae</taxon>
        <taxon>Bracon</taxon>
    </lineage>
</organism>
<protein>
    <recommendedName>
        <fullName evidence="1">Dynein heavy chain C-terminal domain-containing protein</fullName>
    </recommendedName>
</protein>
<dbReference type="GO" id="GO:0045505">
    <property type="term" value="F:dynein intermediate chain binding"/>
    <property type="evidence" value="ECO:0007669"/>
    <property type="project" value="InterPro"/>
</dbReference>
<dbReference type="GO" id="GO:0030286">
    <property type="term" value="C:dynein complex"/>
    <property type="evidence" value="ECO:0007669"/>
    <property type="project" value="InterPro"/>
</dbReference>
<dbReference type="Pfam" id="PF18199">
    <property type="entry name" value="Dynein_C"/>
    <property type="match status" value="1"/>
</dbReference>
<dbReference type="EMBL" id="CADCXW020000003">
    <property type="protein sequence ID" value="CAD1538764.1"/>
    <property type="molecule type" value="Genomic_DNA"/>
</dbReference>
<dbReference type="InterPro" id="IPR026983">
    <property type="entry name" value="DHC"/>
</dbReference>
<dbReference type="Gene3D" id="3.10.490.20">
    <property type="match status" value="1"/>
</dbReference>